<reference evidence="2 3" key="1">
    <citation type="journal article" date="2019" name="Int. J. Syst. Evol. Microbiol.">
        <title>The Global Catalogue of Microorganisms (GCM) 10K type strain sequencing project: providing services to taxonomists for standard genome sequencing and annotation.</title>
        <authorList>
            <consortium name="The Broad Institute Genomics Platform"/>
            <consortium name="The Broad Institute Genome Sequencing Center for Infectious Disease"/>
            <person name="Wu L."/>
            <person name="Ma J."/>
        </authorList>
    </citation>
    <scope>NUCLEOTIDE SEQUENCE [LARGE SCALE GENOMIC DNA]</scope>
    <source>
        <strain evidence="2 3">CGMCC 1.12237</strain>
    </source>
</reference>
<organism evidence="2 3">
    <name type="scientific">Salinirubrum litoreum</name>
    <dbReference type="NCBI Taxonomy" id="1126234"/>
    <lineage>
        <taxon>Archaea</taxon>
        <taxon>Methanobacteriati</taxon>
        <taxon>Methanobacteriota</taxon>
        <taxon>Stenosarchaea group</taxon>
        <taxon>Halobacteria</taxon>
        <taxon>Halobacteriales</taxon>
        <taxon>Haloferacaceae</taxon>
        <taxon>Salinirubrum</taxon>
    </lineage>
</organism>
<evidence type="ECO:0008006" key="4">
    <source>
        <dbReference type="Google" id="ProtNLM"/>
    </source>
</evidence>
<evidence type="ECO:0000313" key="3">
    <source>
        <dbReference type="Proteomes" id="UP001596201"/>
    </source>
</evidence>
<accession>A0ABD5R7I0</accession>
<gene>
    <name evidence="2" type="ORF">ACFPJ5_03000</name>
</gene>
<keyword evidence="1" id="KW-0812">Transmembrane</keyword>
<proteinExistence type="predicted"/>
<dbReference type="AlphaFoldDB" id="A0ABD5R7I0"/>
<keyword evidence="1" id="KW-1133">Transmembrane helix</keyword>
<dbReference type="RefSeq" id="WP_227228781.1">
    <property type="nucleotide sequence ID" value="NZ_JAJCVJ010000001.1"/>
</dbReference>
<keyword evidence="1" id="KW-0472">Membrane</keyword>
<name>A0ABD5R7I0_9EURY</name>
<dbReference type="Proteomes" id="UP001596201">
    <property type="component" value="Unassembled WGS sequence"/>
</dbReference>
<protein>
    <recommendedName>
        <fullName evidence="4">Major facilitator superfamily (MFS) profile domain-containing protein</fullName>
    </recommendedName>
</protein>
<feature type="transmembrane region" description="Helical" evidence="1">
    <location>
        <begin position="12"/>
        <end position="32"/>
    </location>
</feature>
<evidence type="ECO:0000313" key="2">
    <source>
        <dbReference type="EMBL" id="MFC5365890.1"/>
    </source>
</evidence>
<evidence type="ECO:0000256" key="1">
    <source>
        <dbReference type="SAM" id="Phobius"/>
    </source>
</evidence>
<dbReference type="EMBL" id="JBHSKX010000001">
    <property type="protein sequence ID" value="MFC5365890.1"/>
    <property type="molecule type" value="Genomic_DNA"/>
</dbReference>
<feature type="transmembrane region" description="Helical" evidence="1">
    <location>
        <begin position="38"/>
        <end position="59"/>
    </location>
</feature>
<comment type="caution">
    <text evidence="2">The sequence shown here is derived from an EMBL/GenBank/DDBJ whole genome shotgun (WGS) entry which is preliminary data.</text>
</comment>
<keyword evidence="3" id="KW-1185">Reference proteome</keyword>
<sequence length="70" mass="6867">MDELGLSARLAVVVVALTAVGGLVTLGGSVVSDLGGSLATILVVGMTVIAVVVAGVAGIRGAGRTETRYW</sequence>